<accession>A0AAU9L5B5</accession>
<reference evidence="1" key="1">
    <citation type="submission" date="2021-11" db="EMBL/GenBank/DDBJ databases">
        <authorList>
            <person name="Islam A."/>
            <person name="Islam S."/>
            <person name="Flora M.S."/>
            <person name="Rahman M."/>
            <person name="Ziaur R.M."/>
            <person name="Epstein J.H."/>
            <person name="Hassan M."/>
            <person name="Klassen M."/>
            <person name="Woodard K."/>
            <person name="Webb A."/>
            <person name="Webby R.J."/>
            <person name="El Zowalaty M.E."/>
        </authorList>
    </citation>
    <scope>NUCLEOTIDE SEQUENCE</scope>
    <source>
        <strain evidence="1">Pbs3</strain>
    </source>
</reference>
<comment type="caution">
    <text evidence="1">The sequence shown here is derived from an EMBL/GenBank/DDBJ whole genome shotgun (WGS) entry which is preliminary data.</text>
</comment>
<name>A0AAU9L5B5_9STRA</name>
<organism evidence="1 2">
    <name type="scientific">Peronospora belbahrii</name>
    <dbReference type="NCBI Taxonomy" id="622444"/>
    <lineage>
        <taxon>Eukaryota</taxon>
        <taxon>Sar</taxon>
        <taxon>Stramenopiles</taxon>
        <taxon>Oomycota</taxon>
        <taxon>Peronosporomycetes</taxon>
        <taxon>Peronosporales</taxon>
        <taxon>Peronosporaceae</taxon>
        <taxon>Peronospora</taxon>
    </lineage>
</organism>
<evidence type="ECO:0000313" key="1">
    <source>
        <dbReference type="EMBL" id="CAH0476263.1"/>
    </source>
</evidence>
<protein>
    <submittedName>
        <fullName evidence="1">Uncharacterized protein</fullName>
    </submittedName>
</protein>
<gene>
    <name evidence="1" type="ORF">PBS003_LOCUS3050</name>
</gene>
<evidence type="ECO:0000313" key="2">
    <source>
        <dbReference type="Proteomes" id="UP001160483"/>
    </source>
</evidence>
<dbReference type="AlphaFoldDB" id="A0AAU9L5B5"/>
<dbReference type="EMBL" id="CAKKTJ010000147">
    <property type="protein sequence ID" value="CAH0476263.1"/>
    <property type="molecule type" value="Genomic_DNA"/>
</dbReference>
<dbReference type="Proteomes" id="UP001160483">
    <property type="component" value="Unassembled WGS sequence"/>
</dbReference>
<sequence>MEAVSERNVLSEVLPIIAVEKYLSPHTKAVSVFLRPRCCSSTTLGLAHAFSIQLAYEEVPHNDIVVLPQQRTCGFDGS</sequence>
<proteinExistence type="predicted"/>